<name>A0ABP2DWG3_9CORY</name>
<proteinExistence type="predicted"/>
<accession>A0ABP2DWG3</accession>
<keyword evidence="2" id="KW-1185">Reference proteome</keyword>
<comment type="caution">
    <text evidence="1">The sequence shown here is derived from an EMBL/GenBank/DDBJ whole genome shotgun (WGS) entry which is preliminary data.</text>
</comment>
<organism evidence="1 2">
    <name type="scientific">Corynebacterium glucuronolyticum ATCC 51866</name>
    <dbReference type="NCBI Taxonomy" id="548478"/>
    <lineage>
        <taxon>Bacteria</taxon>
        <taxon>Bacillati</taxon>
        <taxon>Actinomycetota</taxon>
        <taxon>Actinomycetes</taxon>
        <taxon>Mycobacteriales</taxon>
        <taxon>Corynebacteriaceae</taxon>
        <taxon>Corynebacterium</taxon>
    </lineage>
</organism>
<reference evidence="1 2" key="1">
    <citation type="submission" date="2009-01" db="EMBL/GenBank/DDBJ databases">
        <authorList>
            <person name="Qin X."/>
            <person name="Bachman B."/>
            <person name="Battles P."/>
            <person name="Bell A."/>
            <person name="Bess C."/>
            <person name="Bickham C."/>
            <person name="Chaboub L."/>
            <person name="Chen D."/>
            <person name="Coyle M."/>
            <person name="Deiros D.R."/>
            <person name="Dinh H."/>
            <person name="Forbes L."/>
            <person name="Fowler G."/>
            <person name="Francisco L."/>
            <person name="Fu Q."/>
            <person name="Gubbala S."/>
            <person name="Hale W."/>
            <person name="Han Y."/>
            <person name="Hemphill L."/>
            <person name="Highlander S.K."/>
            <person name="Hirani K."/>
            <person name="Hogues M."/>
            <person name="Jackson L."/>
            <person name="Jakkamsetti A."/>
            <person name="Javaid M."/>
            <person name="Jiang H."/>
            <person name="Korchina V."/>
            <person name="Kovar C."/>
            <person name="Lara F."/>
            <person name="Lee S."/>
            <person name="Mata R."/>
            <person name="Mathew T."/>
            <person name="Moen C."/>
            <person name="Morales K."/>
            <person name="Munidasa M."/>
            <person name="Nazareth L."/>
            <person name="Ngo R."/>
            <person name="Nguyen L."/>
            <person name="Okwuonu G."/>
            <person name="Ongeri F."/>
            <person name="Patil S."/>
            <person name="Petrosino J."/>
            <person name="Pham C."/>
            <person name="Pham P."/>
            <person name="Pu L.-L."/>
            <person name="Puazo M."/>
            <person name="Raj R."/>
            <person name="Reid J."/>
            <person name="Rouhana J."/>
            <person name="Saada N."/>
            <person name="Shang Y."/>
            <person name="Simmons D."/>
            <person name="Thornton R."/>
            <person name="Warren J."/>
            <person name="Weissenberger G."/>
            <person name="Zhang J."/>
            <person name="Zhang L."/>
            <person name="Zhou C."/>
            <person name="Zhu D."/>
            <person name="Muzny D."/>
            <person name="Worley K."/>
            <person name="Gibbs R."/>
        </authorList>
    </citation>
    <scope>NUCLEOTIDE SEQUENCE [LARGE SCALE GENOMIC DNA]</scope>
    <source>
        <strain evidence="1 2">ATCC 51866</strain>
    </source>
</reference>
<dbReference type="EMBL" id="ACHF01000067">
    <property type="protein sequence ID" value="EEI62821.1"/>
    <property type="molecule type" value="Genomic_DNA"/>
</dbReference>
<protein>
    <submittedName>
        <fullName evidence="1">Uncharacterized protein</fullName>
    </submittedName>
</protein>
<evidence type="ECO:0000313" key="2">
    <source>
        <dbReference type="Proteomes" id="UP000006237"/>
    </source>
</evidence>
<evidence type="ECO:0000313" key="1">
    <source>
        <dbReference type="EMBL" id="EEI62821.1"/>
    </source>
</evidence>
<sequence length="56" mass="6296">MIGGLRGIFAKKYAKKDTPVGEKTNSRGIFIKPGDGRIFSLDSQKNRRTKKICVRN</sequence>
<dbReference type="Proteomes" id="UP000006237">
    <property type="component" value="Unassembled WGS sequence"/>
</dbReference>
<gene>
    <name evidence="1" type="ORF">HMPREF0293_1970</name>
</gene>